<evidence type="ECO:0000256" key="8">
    <source>
        <dbReference type="RuleBase" id="RU363041"/>
    </source>
</evidence>
<evidence type="ECO:0000256" key="5">
    <source>
        <dbReference type="ARBA" id="ARBA00022692"/>
    </source>
</evidence>
<dbReference type="PANTHER" id="PTHR30269:SF0">
    <property type="entry name" value="MEMBRANE TRANSPORTER PROTEIN YFCA-RELATED"/>
    <property type="match status" value="1"/>
</dbReference>
<name>A0ABP6R9I5_9MICC</name>
<evidence type="ECO:0000256" key="3">
    <source>
        <dbReference type="ARBA" id="ARBA00022448"/>
    </source>
</evidence>
<feature type="transmembrane region" description="Helical" evidence="8">
    <location>
        <begin position="200"/>
        <end position="225"/>
    </location>
</feature>
<dbReference type="InterPro" id="IPR002781">
    <property type="entry name" value="TM_pro_TauE-like"/>
</dbReference>
<dbReference type="Pfam" id="PF01925">
    <property type="entry name" value="TauE"/>
    <property type="match status" value="1"/>
</dbReference>
<dbReference type="Proteomes" id="UP001501736">
    <property type="component" value="Unassembled WGS sequence"/>
</dbReference>
<accession>A0ABP6R9I5</accession>
<feature type="transmembrane region" description="Helical" evidence="8">
    <location>
        <begin position="245"/>
        <end position="263"/>
    </location>
</feature>
<dbReference type="PANTHER" id="PTHR30269">
    <property type="entry name" value="TRANSMEMBRANE PROTEIN YFCA"/>
    <property type="match status" value="1"/>
</dbReference>
<keyword evidence="6 8" id="KW-1133">Transmembrane helix</keyword>
<evidence type="ECO:0000256" key="4">
    <source>
        <dbReference type="ARBA" id="ARBA00022475"/>
    </source>
</evidence>
<dbReference type="EMBL" id="BAAAYG010000002">
    <property type="protein sequence ID" value="GAA3280203.1"/>
    <property type="molecule type" value="Genomic_DNA"/>
</dbReference>
<dbReference type="InterPro" id="IPR052017">
    <property type="entry name" value="TSUP"/>
</dbReference>
<gene>
    <name evidence="9" type="ORF">GCM10020260_04160</name>
</gene>
<keyword evidence="5 8" id="KW-0812">Transmembrane</keyword>
<evidence type="ECO:0000256" key="1">
    <source>
        <dbReference type="ARBA" id="ARBA00004651"/>
    </source>
</evidence>
<feature type="transmembrane region" description="Helical" evidence="8">
    <location>
        <begin position="15"/>
        <end position="37"/>
    </location>
</feature>
<feature type="transmembrane region" description="Helical" evidence="8">
    <location>
        <begin position="144"/>
        <end position="163"/>
    </location>
</feature>
<dbReference type="RefSeq" id="WP_344717639.1">
    <property type="nucleotide sequence ID" value="NZ_BAAAYG010000002.1"/>
</dbReference>
<organism evidence="9 10">
    <name type="scientific">Nesterenkonia halobia</name>
    <dbReference type="NCBI Taxonomy" id="37922"/>
    <lineage>
        <taxon>Bacteria</taxon>
        <taxon>Bacillati</taxon>
        <taxon>Actinomycetota</taxon>
        <taxon>Actinomycetes</taxon>
        <taxon>Micrococcales</taxon>
        <taxon>Micrococcaceae</taxon>
        <taxon>Nesterenkonia</taxon>
    </lineage>
</organism>
<evidence type="ECO:0000256" key="7">
    <source>
        <dbReference type="ARBA" id="ARBA00023136"/>
    </source>
</evidence>
<keyword evidence="4 8" id="KW-1003">Cell membrane</keyword>
<keyword evidence="10" id="KW-1185">Reference proteome</keyword>
<comment type="caution">
    <text evidence="9">The sequence shown here is derived from an EMBL/GenBank/DDBJ whole genome shotgun (WGS) entry which is preliminary data.</text>
</comment>
<evidence type="ECO:0000313" key="10">
    <source>
        <dbReference type="Proteomes" id="UP001501736"/>
    </source>
</evidence>
<keyword evidence="3" id="KW-0813">Transport</keyword>
<protein>
    <recommendedName>
        <fullName evidence="8">Probable membrane transporter protein</fullName>
    </recommendedName>
</protein>
<evidence type="ECO:0000313" key="9">
    <source>
        <dbReference type="EMBL" id="GAA3280203.1"/>
    </source>
</evidence>
<comment type="subcellular location">
    <subcellularLocation>
        <location evidence="1 8">Cell membrane</location>
        <topology evidence="1 8">Multi-pass membrane protein</topology>
    </subcellularLocation>
</comment>
<evidence type="ECO:0000256" key="6">
    <source>
        <dbReference type="ARBA" id="ARBA00022989"/>
    </source>
</evidence>
<feature type="transmembrane region" description="Helical" evidence="8">
    <location>
        <begin position="169"/>
        <end position="188"/>
    </location>
</feature>
<keyword evidence="7 8" id="KW-0472">Membrane</keyword>
<sequence>MELIADLLSASFDGVSWVTLVLLVLVGFSAGWVDAVVGGGGLLQLPVLLTVPGISPVQALATNKLGSIFGTTTSALTYIRRVRPSLRTAAPTALAALAASYLGAKVAAWLPEEVITPVIIAALLGVGIFTAAKPHVGKLERLRHVGLGHLARAVGVGAVVGFYDGVLGPGTGTFLIIGLVMVLGFNFLNASAHAKIVNVATNVGALLSFGPAGHVLVGLGLLLGAANLLGGYTGARMAIAKGSQFVRVIFLIVVFVLVAKLGWDLLTEWF</sequence>
<evidence type="ECO:0000256" key="2">
    <source>
        <dbReference type="ARBA" id="ARBA00009142"/>
    </source>
</evidence>
<comment type="similarity">
    <text evidence="2 8">Belongs to the 4-toluene sulfonate uptake permease (TSUP) (TC 2.A.102) family.</text>
</comment>
<proteinExistence type="inferred from homology"/>
<feature type="transmembrane region" description="Helical" evidence="8">
    <location>
        <begin position="114"/>
        <end position="132"/>
    </location>
</feature>
<reference evidence="10" key="1">
    <citation type="journal article" date="2019" name="Int. J. Syst. Evol. Microbiol.">
        <title>The Global Catalogue of Microorganisms (GCM) 10K type strain sequencing project: providing services to taxonomists for standard genome sequencing and annotation.</title>
        <authorList>
            <consortium name="The Broad Institute Genomics Platform"/>
            <consortium name="The Broad Institute Genome Sequencing Center for Infectious Disease"/>
            <person name="Wu L."/>
            <person name="Ma J."/>
        </authorList>
    </citation>
    <scope>NUCLEOTIDE SEQUENCE [LARGE SCALE GENOMIC DNA]</scope>
    <source>
        <strain evidence="10">JCM 11483</strain>
    </source>
</reference>
<feature type="transmembrane region" description="Helical" evidence="8">
    <location>
        <begin position="89"/>
        <end position="108"/>
    </location>
</feature>